<dbReference type="Gene3D" id="3.40.50.410">
    <property type="entry name" value="von Willebrand factor, type A domain"/>
    <property type="match status" value="1"/>
</dbReference>
<dbReference type="InterPro" id="IPR036465">
    <property type="entry name" value="vWFA_dom_sf"/>
</dbReference>
<dbReference type="Proteomes" id="UP000075714">
    <property type="component" value="Unassembled WGS sequence"/>
</dbReference>
<dbReference type="PANTHER" id="PTHR36846">
    <property type="entry name" value="PROTEIN VIAA"/>
    <property type="match status" value="1"/>
</dbReference>
<dbReference type="PANTHER" id="PTHR36846:SF1">
    <property type="entry name" value="PROTEIN VIAA"/>
    <property type="match status" value="1"/>
</dbReference>
<dbReference type="STRING" id="33097.A0A150FZU9"/>
<comment type="caution">
    <text evidence="1">The sequence shown here is derived from an EMBL/GenBank/DDBJ whole genome shotgun (WGS) entry which is preliminary data.</text>
</comment>
<name>A0A150FZU9_GONPE</name>
<dbReference type="GO" id="GO:0005829">
    <property type="term" value="C:cytosol"/>
    <property type="evidence" value="ECO:0007669"/>
    <property type="project" value="TreeGrafter"/>
</dbReference>
<organism evidence="1 2">
    <name type="scientific">Gonium pectorale</name>
    <name type="common">Green alga</name>
    <dbReference type="NCBI Taxonomy" id="33097"/>
    <lineage>
        <taxon>Eukaryota</taxon>
        <taxon>Viridiplantae</taxon>
        <taxon>Chlorophyta</taxon>
        <taxon>core chlorophytes</taxon>
        <taxon>Chlorophyceae</taxon>
        <taxon>CS clade</taxon>
        <taxon>Chlamydomonadales</taxon>
        <taxon>Volvocaceae</taxon>
        <taxon>Gonium</taxon>
    </lineage>
</organism>
<keyword evidence="2" id="KW-1185">Reference proteome</keyword>
<evidence type="ECO:0000313" key="2">
    <source>
        <dbReference type="Proteomes" id="UP000075714"/>
    </source>
</evidence>
<sequence>MFPDREVQELELKVDVDSLDSLLAFLSCSFSGGTDVDAPLKLSLERLAKAEWSQADILMVTDGEIPNPDDKIVEAIRRANTELGLEVHGLLVASQVSEAMRRLCTDVHVFKSWTAVPGGQDFMYS</sequence>
<accession>A0A150FZU9</accession>
<dbReference type="SUPFAM" id="SSF53300">
    <property type="entry name" value="vWA-like"/>
    <property type="match status" value="1"/>
</dbReference>
<reference evidence="2" key="1">
    <citation type="journal article" date="2016" name="Nat. Commun.">
        <title>The Gonium pectorale genome demonstrates co-option of cell cycle regulation during the evolution of multicellularity.</title>
        <authorList>
            <person name="Hanschen E.R."/>
            <person name="Marriage T.N."/>
            <person name="Ferris P.J."/>
            <person name="Hamaji T."/>
            <person name="Toyoda A."/>
            <person name="Fujiyama A."/>
            <person name="Neme R."/>
            <person name="Noguchi H."/>
            <person name="Minakuchi Y."/>
            <person name="Suzuki M."/>
            <person name="Kawai-Toyooka H."/>
            <person name="Smith D.R."/>
            <person name="Sparks H."/>
            <person name="Anderson J."/>
            <person name="Bakaric R."/>
            <person name="Luria V."/>
            <person name="Karger A."/>
            <person name="Kirschner M.W."/>
            <person name="Durand P.M."/>
            <person name="Michod R.E."/>
            <person name="Nozaki H."/>
            <person name="Olson B.J."/>
        </authorList>
    </citation>
    <scope>NUCLEOTIDE SEQUENCE [LARGE SCALE GENOMIC DNA]</scope>
    <source>
        <strain evidence="2">NIES-2863</strain>
    </source>
</reference>
<gene>
    <name evidence="1" type="ORF">GPECTOR_100g6</name>
</gene>
<evidence type="ECO:0008006" key="3">
    <source>
        <dbReference type="Google" id="ProtNLM"/>
    </source>
</evidence>
<dbReference type="OrthoDB" id="47330at2759"/>
<evidence type="ECO:0000313" key="1">
    <source>
        <dbReference type="EMBL" id="KXZ43153.1"/>
    </source>
</evidence>
<dbReference type="EMBL" id="LSYV01000101">
    <property type="protein sequence ID" value="KXZ43153.1"/>
    <property type="molecule type" value="Genomic_DNA"/>
</dbReference>
<dbReference type="AlphaFoldDB" id="A0A150FZU9"/>
<protein>
    <recommendedName>
        <fullName evidence="3">VWFA domain-containing protein</fullName>
    </recommendedName>
</protein>
<proteinExistence type="predicted"/>